<feature type="domain" description="Methyltransferase type 11" evidence="2">
    <location>
        <begin position="55"/>
        <end position="153"/>
    </location>
</feature>
<dbReference type="Pfam" id="PF08241">
    <property type="entry name" value="Methyltransf_11"/>
    <property type="match status" value="1"/>
</dbReference>
<dbReference type="Proteomes" id="UP001430614">
    <property type="component" value="Unassembled WGS sequence"/>
</dbReference>
<evidence type="ECO:0000313" key="3">
    <source>
        <dbReference type="EMBL" id="MCC8400903.1"/>
    </source>
</evidence>
<proteinExistence type="predicted"/>
<dbReference type="CDD" id="cd02440">
    <property type="entry name" value="AdoMet_MTases"/>
    <property type="match status" value="1"/>
</dbReference>
<protein>
    <submittedName>
        <fullName evidence="3">Methyltransferase domain-containing protein</fullName>
    </submittedName>
</protein>
<accession>A0ABS8K833</accession>
<dbReference type="PANTHER" id="PTHR44068">
    <property type="entry name" value="ZGC:194242"/>
    <property type="match status" value="1"/>
</dbReference>
<dbReference type="RefSeq" id="WP_230559793.1">
    <property type="nucleotide sequence ID" value="NZ_JAJITC010000001.1"/>
</dbReference>
<keyword evidence="3" id="KW-0489">Methyltransferase</keyword>
<dbReference type="Gene3D" id="3.40.50.150">
    <property type="entry name" value="Vaccinia Virus protein VP39"/>
    <property type="match status" value="1"/>
</dbReference>
<sequence>MSILDVYGRTHELDAQFIDAIATRLEARSGNAKYIAMLHEYLALLDLAKAKDVLVLGCGTGVEVRQLLGRSEFRGKVTATDISADLLQRGRQLAAHEDFANRIDWQVQDAQNVTLPDGGFDVVIAHTLVSHVPRPVEVVREAARLVRGSGTVAVFDGDYATMTFGADREMDEKIISAVIANPRVMRAMPQLFRHVGLELIDSRGWLMTEIGRADFFVAALNSFSILVPKTGVATAEDMQDFVARQMKASEDGTFFAGYNFYAMIGKGANAS</sequence>
<dbReference type="InterPro" id="IPR013216">
    <property type="entry name" value="Methyltransf_11"/>
</dbReference>
<evidence type="ECO:0000256" key="1">
    <source>
        <dbReference type="ARBA" id="ARBA00022679"/>
    </source>
</evidence>
<gene>
    <name evidence="3" type="ORF">LJ655_03185</name>
</gene>
<dbReference type="InterPro" id="IPR029063">
    <property type="entry name" value="SAM-dependent_MTases_sf"/>
</dbReference>
<dbReference type="InterPro" id="IPR050447">
    <property type="entry name" value="Erg6_SMT_methyltransf"/>
</dbReference>
<evidence type="ECO:0000259" key="2">
    <source>
        <dbReference type="Pfam" id="PF08241"/>
    </source>
</evidence>
<dbReference type="SUPFAM" id="SSF53335">
    <property type="entry name" value="S-adenosyl-L-methionine-dependent methyltransferases"/>
    <property type="match status" value="1"/>
</dbReference>
<reference evidence="3 4" key="1">
    <citation type="submission" date="2021-11" db="EMBL/GenBank/DDBJ databases">
        <authorList>
            <person name="Oh E.-T."/>
            <person name="Kim S.-B."/>
        </authorList>
    </citation>
    <scope>NUCLEOTIDE SEQUENCE [LARGE SCALE GENOMIC DNA]</scope>
    <source>
        <strain evidence="3 4">MMS20-SJTN17</strain>
    </source>
</reference>
<keyword evidence="4" id="KW-1185">Reference proteome</keyword>
<dbReference type="PANTHER" id="PTHR44068:SF11">
    <property type="entry name" value="GERANYL DIPHOSPHATE 2-C-METHYLTRANSFERASE"/>
    <property type="match status" value="1"/>
</dbReference>
<keyword evidence="1" id="KW-0808">Transferase</keyword>
<name>A0ABS8K833_9BURK</name>
<dbReference type="GO" id="GO:0008168">
    <property type="term" value="F:methyltransferase activity"/>
    <property type="evidence" value="ECO:0007669"/>
    <property type="project" value="UniProtKB-KW"/>
</dbReference>
<organism evidence="3 4">
    <name type="scientific">Paraburkholderia translucens</name>
    <dbReference type="NCBI Taxonomy" id="2886945"/>
    <lineage>
        <taxon>Bacteria</taxon>
        <taxon>Pseudomonadati</taxon>
        <taxon>Pseudomonadota</taxon>
        <taxon>Betaproteobacteria</taxon>
        <taxon>Burkholderiales</taxon>
        <taxon>Burkholderiaceae</taxon>
        <taxon>Paraburkholderia</taxon>
    </lineage>
</organism>
<dbReference type="EMBL" id="JAJITC010000001">
    <property type="protein sequence ID" value="MCC8400903.1"/>
    <property type="molecule type" value="Genomic_DNA"/>
</dbReference>
<dbReference type="GO" id="GO:0032259">
    <property type="term" value="P:methylation"/>
    <property type="evidence" value="ECO:0007669"/>
    <property type="project" value="UniProtKB-KW"/>
</dbReference>
<evidence type="ECO:0000313" key="4">
    <source>
        <dbReference type="Proteomes" id="UP001430614"/>
    </source>
</evidence>
<comment type="caution">
    <text evidence="3">The sequence shown here is derived from an EMBL/GenBank/DDBJ whole genome shotgun (WGS) entry which is preliminary data.</text>
</comment>